<dbReference type="Proteomes" id="UP001152795">
    <property type="component" value="Unassembled WGS sequence"/>
</dbReference>
<dbReference type="OrthoDB" id="6079843at2759"/>
<organism evidence="1 2">
    <name type="scientific">Paramuricea clavata</name>
    <name type="common">Red gorgonian</name>
    <name type="synonym">Violescent sea-whip</name>
    <dbReference type="NCBI Taxonomy" id="317549"/>
    <lineage>
        <taxon>Eukaryota</taxon>
        <taxon>Metazoa</taxon>
        <taxon>Cnidaria</taxon>
        <taxon>Anthozoa</taxon>
        <taxon>Octocorallia</taxon>
        <taxon>Malacalcyonacea</taxon>
        <taxon>Plexauridae</taxon>
        <taxon>Paramuricea</taxon>
    </lineage>
</organism>
<sequence length="183" mass="20513">DISTSTVLRNEPAEFLENLKQWISFSSLNRCYRASEDGWLSTIFHLQCGNIGRTITLIKVGKYIFGGYSSSSWGILGSSSQYISSTTFFIFSFRNKYNLSPFKSHVYQNNKHAIYTNPSYGPTFGGGHDLYIPYNAKSSTGYSSLGHTYRPPSGYSYSSSNTNALLAGSHRFSPSEVEVYYFP</sequence>
<keyword evidence="2" id="KW-1185">Reference proteome</keyword>
<feature type="non-terminal residue" evidence="1">
    <location>
        <position position="1"/>
    </location>
</feature>
<reference evidence="1" key="1">
    <citation type="submission" date="2020-04" db="EMBL/GenBank/DDBJ databases">
        <authorList>
            <person name="Alioto T."/>
            <person name="Alioto T."/>
            <person name="Gomez Garrido J."/>
        </authorList>
    </citation>
    <scope>NUCLEOTIDE SEQUENCE</scope>
    <source>
        <strain evidence="1">A484AB</strain>
    </source>
</reference>
<protein>
    <submittedName>
        <fullName evidence="1">Uncharacterized protein</fullName>
    </submittedName>
</protein>
<gene>
    <name evidence="1" type="ORF">PACLA_8A089570</name>
</gene>
<dbReference type="AlphaFoldDB" id="A0A6S7H702"/>
<name>A0A6S7H702_PARCT</name>
<dbReference type="PROSITE" id="PS51886">
    <property type="entry name" value="TLDC"/>
    <property type="match status" value="1"/>
</dbReference>
<evidence type="ECO:0000313" key="2">
    <source>
        <dbReference type="Proteomes" id="UP001152795"/>
    </source>
</evidence>
<evidence type="ECO:0000313" key="1">
    <source>
        <dbReference type="EMBL" id="CAB4000079.1"/>
    </source>
</evidence>
<dbReference type="InterPro" id="IPR006571">
    <property type="entry name" value="TLDc_dom"/>
</dbReference>
<comment type="caution">
    <text evidence="1">The sequence shown here is derived from an EMBL/GenBank/DDBJ whole genome shotgun (WGS) entry which is preliminary data.</text>
</comment>
<dbReference type="EMBL" id="CACRXK020003750">
    <property type="protein sequence ID" value="CAB4000079.1"/>
    <property type="molecule type" value="Genomic_DNA"/>
</dbReference>
<dbReference type="Pfam" id="PF07534">
    <property type="entry name" value="TLD"/>
    <property type="match status" value="1"/>
</dbReference>
<proteinExistence type="predicted"/>
<accession>A0A6S7H702</accession>